<keyword evidence="4" id="KW-1185">Reference proteome</keyword>
<accession>A0A5S5DKW8</accession>
<feature type="domain" description="DUF6695" evidence="1">
    <location>
        <begin position="262"/>
        <end position="336"/>
    </location>
</feature>
<dbReference type="EMBL" id="VNHX01000006">
    <property type="protein sequence ID" value="TYP96325.1"/>
    <property type="molecule type" value="Genomic_DNA"/>
</dbReference>
<dbReference type="InterPro" id="IPR046517">
    <property type="entry name" value="DUF6695"/>
</dbReference>
<proteinExistence type="predicted"/>
<dbReference type="RefSeq" id="WP_148908123.1">
    <property type="nucleotide sequence ID" value="NZ_VNHX01000006.1"/>
</dbReference>
<organism evidence="3 4">
    <name type="scientific">Sphingobacterium allocomposti</name>
    <dbReference type="NCBI Taxonomy" id="415956"/>
    <lineage>
        <taxon>Bacteria</taxon>
        <taxon>Pseudomonadati</taxon>
        <taxon>Bacteroidota</taxon>
        <taxon>Sphingobacteriia</taxon>
        <taxon>Sphingobacteriales</taxon>
        <taxon>Sphingobacteriaceae</taxon>
        <taxon>Sphingobacterium</taxon>
    </lineage>
</organism>
<dbReference type="Pfam" id="PF20405">
    <property type="entry name" value="DUF6695"/>
    <property type="match status" value="1"/>
</dbReference>
<reference evidence="3 4" key="1">
    <citation type="submission" date="2019-07" db="EMBL/GenBank/DDBJ databases">
        <title>Genomic Encyclopedia of Archaeal and Bacterial Type Strains, Phase II (KMG-II): from individual species to whole genera.</title>
        <authorList>
            <person name="Goeker M."/>
        </authorList>
    </citation>
    <scope>NUCLEOTIDE SEQUENCE [LARGE SCALE GENOMIC DNA]</scope>
    <source>
        <strain evidence="3 4">DSM 18850</strain>
    </source>
</reference>
<evidence type="ECO:0000259" key="1">
    <source>
        <dbReference type="Pfam" id="PF20405"/>
    </source>
</evidence>
<comment type="caution">
    <text evidence="3">The sequence shown here is derived from an EMBL/GenBank/DDBJ whole genome shotgun (WGS) entry which is preliminary data.</text>
</comment>
<dbReference type="AlphaFoldDB" id="A0A5S5DKW8"/>
<evidence type="ECO:0000313" key="4">
    <source>
        <dbReference type="Proteomes" id="UP000325105"/>
    </source>
</evidence>
<name>A0A5S5DKW8_9SPHI</name>
<evidence type="ECO:0000259" key="2">
    <source>
        <dbReference type="Pfam" id="PF25218"/>
    </source>
</evidence>
<evidence type="ECO:0000313" key="3">
    <source>
        <dbReference type="EMBL" id="TYP96325.1"/>
    </source>
</evidence>
<protein>
    <submittedName>
        <fullName evidence="3">Uncharacterized protein</fullName>
    </submittedName>
</protein>
<feature type="domain" description="Type VI secretion system effector TseH-like" evidence="2">
    <location>
        <begin position="8"/>
        <end position="172"/>
    </location>
</feature>
<dbReference type="InterPro" id="IPR057382">
    <property type="entry name" value="TseH"/>
</dbReference>
<dbReference type="Proteomes" id="UP000325105">
    <property type="component" value="Unassembled WGS sequence"/>
</dbReference>
<dbReference type="OrthoDB" id="695573at2"/>
<dbReference type="Pfam" id="PF25218">
    <property type="entry name" value="TseH"/>
    <property type="match status" value="1"/>
</dbReference>
<gene>
    <name evidence="3" type="ORF">BC792_10633</name>
</gene>
<sequence length="355" mass="40538">MHTFNDIAIPISWPDQTARGDERWMAYLKRIGIVKNLNFKVGHAAILLIDSKSGEILYFDFGRYLVPRGFGRARSARFDPRLRLSTRAHLTGTKEIHNIEEILDELFQKETATHGGGRLLFSVCRGVSFQKGAAYAEKLVSEGPIPYGAFATDNNSCSRFVAQVLAQAMDSTDRRRQRICYPECMKPSPTSNVVNAAESAQVFCYHEHRLEVWHMRRRDSLRFQFGLLKQNFSKKYAALLGDDVTAGMVACPERKPLIPATAQWLGGLGEGAWLHIAKKTQSQYLISKYSADGDLQYTIETLCIQHFHIDRPYSFTYHFSHTHYTILQEDNLFIFKWKESSAIEFNNQDKIKAIS</sequence>